<organism evidence="2 3">
    <name type="scientific">Corynebacterium matruchotii</name>
    <dbReference type="NCBI Taxonomy" id="43768"/>
    <lineage>
        <taxon>Bacteria</taxon>
        <taxon>Bacillati</taxon>
        <taxon>Actinomycetota</taxon>
        <taxon>Actinomycetes</taxon>
        <taxon>Mycobacteriales</taxon>
        <taxon>Corynebacteriaceae</taxon>
        <taxon>Corynebacterium</taxon>
    </lineage>
</organism>
<dbReference type="RefSeq" id="WP_005525871.1">
    <property type="nucleotide sequence ID" value="NZ_CAUUEQ010000040.1"/>
</dbReference>
<dbReference type="Gene3D" id="3.10.450.50">
    <property type="match status" value="2"/>
</dbReference>
<dbReference type="SUPFAM" id="SSF54427">
    <property type="entry name" value="NTF2-like"/>
    <property type="match status" value="2"/>
</dbReference>
<evidence type="ECO:0000313" key="3">
    <source>
        <dbReference type="Proteomes" id="UP000249886"/>
    </source>
</evidence>
<evidence type="ECO:0000313" key="2">
    <source>
        <dbReference type="EMBL" id="SPW27854.1"/>
    </source>
</evidence>
<dbReference type="GO" id="GO:0030638">
    <property type="term" value="P:polyketide metabolic process"/>
    <property type="evidence" value="ECO:0007669"/>
    <property type="project" value="InterPro"/>
</dbReference>
<dbReference type="InterPro" id="IPR032710">
    <property type="entry name" value="NTF2-like_dom_sf"/>
</dbReference>
<evidence type="ECO:0000259" key="1">
    <source>
        <dbReference type="Pfam" id="PF12680"/>
    </source>
</evidence>
<dbReference type="InterPro" id="IPR037401">
    <property type="entry name" value="SnoaL-like"/>
</dbReference>
<proteinExistence type="predicted"/>
<protein>
    <submittedName>
        <fullName evidence="2">Predicted ester cyclase</fullName>
    </submittedName>
</protein>
<dbReference type="EMBL" id="UARK01000003">
    <property type="protein sequence ID" value="SPW27854.1"/>
    <property type="molecule type" value="Genomic_DNA"/>
</dbReference>
<sequence length="253" mass="27362">MTAFDLVTTAIGKLFTDRNIAAADDYFAPTYIQHSTLAADGIDGLKTLVANLPDGFRYDGARIIADDRFVVLHGTYHGFGDTPLVAFDIFRVADGKIVEHWDAFTPEVAETASGRSQVDGAATTDAAANTDANRQLIADFVDQVLIGGDYSQLTRFISTDSYAQHNPEAADGLSGFGAAAEAWAADGKNLVYKKLHQIIAQDDFVFTRSEGTFGEPVAYNDLWRIADGKIVEHWDVIAPIPADDAMPHTNGVF</sequence>
<feature type="domain" description="SnoaL-like" evidence="1">
    <location>
        <begin position="14"/>
        <end position="100"/>
    </location>
</feature>
<dbReference type="AlphaFoldDB" id="A0A6H9XSJ8"/>
<feature type="domain" description="SnoaL-like" evidence="1">
    <location>
        <begin position="139"/>
        <end position="233"/>
    </location>
</feature>
<comment type="caution">
    <text evidence="2">The sequence shown here is derived from an EMBL/GenBank/DDBJ whole genome shotgun (WGS) entry which is preliminary data.</text>
</comment>
<dbReference type="GeneID" id="84574200"/>
<dbReference type="Pfam" id="PF12680">
    <property type="entry name" value="SnoaL_2"/>
    <property type="match status" value="2"/>
</dbReference>
<reference evidence="2 3" key="1">
    <citation type="submission" date="2018-06" db="EMBL/GenBank/DDBJ databases">
        <authorList>
            <consortium name="Pathogen Informatics"/>
            <person name="Doyle S."/>
        </authorList>
    </citation>
    <scope>NUCLEOTIDE SEQUENCE [LARGE SCALE GENOMIC DNA]</scope>
    <source>
        <strain evidence="2 3">NCTC10254</strain>
    </source>
</reference>
<accession>A0A6H9XSJ8</accession>
<gene>
    <name evidence="2" type="ORF">NCTC10254_01048</name>
</gene>
<name>A0A6H9XSJ8_9CORY</name>
<dbReference type="Proteomes" id="UP000249886">
    <property type="component" value="Unassembled WGS sequence"/>
</dbReference>